<dbReference type="EnsemblMetazoa" id="SSS_4515s_mrna">
    <property type="protein sequence ID" value="KAF7495090.1"/>
    <property type="gene ID" value="SSS_4515"/>
</dbReference>
<feature type="transmembrane region" description="Helical" evidence="7">
    <location>
        <begin position="304"/>
        <end position="325"/>
    </location>
</feature>
<dbReference type="Pfam" id="PF01733">
    <property type="entry name" value="Nucleoside_tran"/>
    <property type="match status" value="1"/>
</dbReference>
<dbReference type="GO" id="GO:0005337">
    <property type="term" value="F:nucleoside transmembrane transporter activity"/>
    <property type="evidence" value="ECO:0007669"/>
    <property type="project" value="InterPro"/>
</dbReference>
<dbReference type="OrthoDB" id="1856718at2759"/>
<dbReference type="PANTHER" id="PTHR10332">
    <property type="entry name" value="EQUILIBRATIVE NUCLEOSIDE TRANSPORTER"/>
    <property type="match status" value="1"/>
</dbReference>
<evidence type="ECO:0000256" key="4">
    <source>
        <dbReference type="ARBA" id="ARBA00022692"/>
    </source>
</evidence>
<accession>A0A834VGP7</accession>
<evidence type="ECO:0000256" key="3">
    <source>
        <dbReference type="ARBA" id="ARBA00022448"/>
    </source>
</evidence>
<dbReference type="EMBL" id="WVUK01000050">
    <property type="protein sequence ID" value="KAF7495090.1"/>
    <property type="molecule type" value="Genomic_DNA"/>
</dbReference>
<keyword evidence="6 7" id="KW-0472">Membrane</keyword>
<comment type="subcellular location">
    <subcellularLocation>
        <location evidence="1">Membrane</location>
        <topology evidence="1">Multi-pass membrane protein</topology>
    </subcellularLocation>
</comment>
<feature type="transmembrane region" description="Helical" evidence="7">
    <location>
        <begin position="89"/>
        <end position="109"/>
    </location>
</feature>
<evidence type="ECO:0000256" key="7">
    <source>
        <dbReference type="SAM" id="Phobius"/>
    </source>
</evidence>
<dbReference type="GO" id="GO:0005886">
    <property type="term" value="C:plasma membrane"/>
    <property type="evidence" value="ECO:0007669"/>
    <property type="project" value="TreeGrafter"/>
</dbReference>
<feature type="transmembrane region" description="Helical" evidence="7">
    <location>
        <begin position="275"/>
        <end position="298"/>
    </location>
</feature>
<dbReference type="PRINTS" id="PR01130">
    <property type="entry name" value="DERENTRNSPRT"/>
</dbReference>
<keyword evidence="10" id="KW-1185">Reference proteome</keyword>
<dbReference type="Proteomes" id="UP000070412">
    <property type="component" value="Unassembled WGS sequence"/>
</dbReference>
<reference evidence="10" key="1">
    <citation type="journal article" date="2020" name="PLoS Negl. Trop. Dis.">
        <title>High-quality nuclear genome for Sarcoptes scabiei-A critical resource for a neglected parasite.</title>
        <authorList>
            <person name="Korhonen P.K."/>
            <person name="Gasser R.B."/>
            <person name="Ma G."/>
            <person name="Wang T."/>
            <person name="Stroehlein A.J."/>
            <person name="Young N.D."/>
            <person name="Ang C.S."/>
            <person name="Fernando D.D."/>
            <person name="Lu H.C."/>
            <person name="Taylor S."/>
            <person name="Reynolds S.L."/>
            <person name="Mofiz E."/>
            <person name="Najaraj S.H."/>
            <person name="Gowda H."/>
            <person name="Madugundu A."/>
            <person name="Renuse S."/>
            <person name="Holt D."/>
            <person name="Pandey A."/>
            <person name="Papenfuss A.T."/>
            <person name="Fischer K."/>
        </authorList>
    </citation>
    <scope>NUCLEOTIDE SEQUENCE [LARGE SCALE GENOMIC DNA]</scope>
</reference>
<evidence type="ECO:0000313" key="9">
    <source>
        <dbReference type="EnsemblMetazoa" id="KAF7495090.1"/>
    </source>
</evidence>
<dbReference type="SUPFAM" id="SSF103473">
    <property type="entry name" value="MFS general substrate transporter"/>
    <property type="match status" value="1"/>
</dbReference>
<feature type="transmembrane region" description="Helical" evidence="7">
    <location>
        <begin position="468"/>
        <end position="485"/>
    </location>
</feature>
<protein>
    <submittedName>
        <fullName evidence="8">Equilibrative nucleoside transporter 3</fullName>
    </submittedName>
</protein>
<evidence type="ECO:0000256" key="6">
    <source>
        <dbReference type="ARBA" id="ARBA00023136"/>
    </source>
</evidence>
<evidence type="ECO:0000313" key="10">
    <source>
        <dbReference type="Proteomes" id="UP000070412"/>
    </source>
</evidence>
<dbReference type="InterPro" id="IPR036259">
    <property type="entry name" value="MFS_trans_sf"/>
</dbReference>
<keyword evidence="4 7" id="KW-0812">Transmembrane</keyword>
<evidence type="ECO:0000256" key="5">
    <source>
        <dbReference type="ARBA" id="ARBA00022989"/>
    </source>
</evidence>
<dbReference type="PANTHER" id="PTHR10332:SF80">
    <property type="entry name" value="EQUILIBRATIVE NUCLEOSIDE TRANSPORTER 2, ISOFORM A"/>
    <property type="match status" value="1"/>
</dbReference>
<gene>
    <name evidence="8" type="ORF">SSS_4515</name>
</gene>
<sequence length="577" mass="65680">MDRIECFGDDCDNTTNIIVTENDDNNNNNNSRNNNDSDNNLCCKSTFVQRNLTNEIRVEEIERSENGDKNCENAIDSIGSDPNQNGSNFLVLLFLMHGIGALLPWNMLIDGVDYFEYKLNQSEHHQHHRNQNHLLFVNNQSNRNTSNIEENMFSYISIASKAPNILLQALNIWFTLNRSFKSYSDSMNHSQSFLMKFLNGCSLTYRIQISLIIQIVLFLILILFACIETESWSENLVFLYIILCTIGLNMANGIYQSCIYGSAARIPQLRYTNAITIGMSLSGTITSLLNIGSIAISPSPKTEIIVFFSFAAIILGVCFGIEYYYVNHFGSKQSDDNLLCITLIDDQNDSIDGDIETSSDRLVDYDNLLNSSTHQNKRPDKWQLYIFTIIDIWPHLINIFLVYFLTFTLFPAVVANIHPANDQSHRRFMPIDPKYFTPVYCFFAVNFFTSIGNFLAEKFPLSNDPLRLISLAILRFLMIPFFLFNNYLPPTAKRTRLPVWFDQDWIFLAGIIVLALGAGYLSSLSMMYAPKSVRKRQDTTVRDEQLRIEAAGMITALTVIIGILIGANSSLIYPLLI</sequence>
<feature type="transmembrane region" description="Helical" evidence="7">
    <location>
        <begin position="435"/>
        <end position="456"/>
    </location>
</feature>
<evidence type="ECO:0000256" key="1">
    <source>
        <dbReference type="ARBA" id="ARBA00004141"/>
    </source>
</evidence>
<keyword evidence="3" id="KW-0813">Transport</keyword>
<reference evidence="8" key="2">
    <citation type="submission" date="2020-01" db="EMBL/GenBank/DDBJ databases">
        <authorList>
            <person name="Korhonen P.K.K."/>
            <person name="Guangxu M.G."/>
            <person name="Wang T.W."/>
            <person name="Stroehlein A.J.S."/>
            <person name="Young N.D."/>
            <person name="Ang C.-S.A."/>
            <person name="Fernando D.W.F."/>
            <person name="Lu H.L."/>
            <person name="Taylor S.T."/>
            <person name="Ehtesham M.E.M."/>
            <person name="Najaraj S.H.N."/>
            <person name="Harsha G.H.G."/>
            <person name="Madugundu A.M."/>
            <person name="Renuse S.R."/>
            <person name="Holt D.H."/>
            <person name="Pandey A.P."/>
            <person name="Papenfuss A.P."/>
            <person name="Gasser R.B.G."/>
            <person name="Fischer K.F."/>
        </authorList>
    </citation>
    <scope>NUCLEOTIDE SEQUENCE</scope>
    <source>
        <strain evidence="8">SSS_KF_BRIS2020</strain>
    </source>
</reference>
<keyword evidence="5 7" id="KW-1133">Transmembrane helix</keyword>
<evidence type="ECO:0000256" key="2">
    <source>
        <dbReference type="ARBA" id="ARBA00007965"/>
    </source>
</evidence>
<organism evidence="8">
    <name type="scientific">Sarcoptes scabiei</name>
    <name type="common">Itch mite</name>
    <name type="synonym">Acarus scabiei</name>
    <dbReference type="NCBI Taxonomy" id="52283"/>
    <lineage>
        <taxon>Eukaryota</taxon>
        <taxon>Metazoa</taxon>
        <taxon>Ecdysozoa</taxon>
        <taxon>Arthropoda</taxon>
        <taxon>Chelicerata</taxon>
        <taxon>Arachnida</taxon>
        <taxon>Acari</taxon>
        <taxon>Acariformes</taxon>
        <taxon>Sarcoptiformes</taxon>
        <taxon>Astigmata</taxon>
        <taxon>Psoroptidia</taxon>
        <taxon>Sarcoptoidea</taxon>
        <taxon>Sarcoptidae</taxon>
        <taxon>Sarcoptinae</taxon>
        <taxon>Sarcoptes</taxon>
    </lineage>
</organism>
<comment type="similarity">
    <text evidence="2">Belongs to the SLC29A/ENT transporter (TC 2.A.57) family.</text>
</comment>
<feature type="transmembrane region" description="Helical" evidence="7">
    <location>
        <begin position="203"/>
        <end position="225"/>
    </location>
</feature>
<feature type="transmembrane region" description="Helical" evidence="7">
    <location>
        <begin position="237"/>
        <end position="255"/>
    </location>
</feature>
<feature type="transmembrane region" description="Helical" evidence="7">
    <location>
        <begin position="550"/>
        <end position="576"/>
    </location>
</feature>
<name>A0A834VGP7_SARSC</name>
<proteinExistence type="inferred from homology"/>
<dbReference type="AlphaFoldDB" id="A0A834VGP7"/>
<dbReference type="InterPro" id="IPR002259">
    <property type="entry name" value="Eqnu_transpt"/>
</dbReference>
<feature type="transmembrane region" description="Helical" evidence="7">
    <location>
        <begin position="505"/>
        <end position="529"/>
    </location>
</feature>
<reference evidence="9" key="3">
    <citation type="submission" date="2022-06" db="UniProtKB">
        <authorList>
            <consortium name="EnsemblMetazoa"/>
        </authorList>
    </citation>
    <scope>IDENTIFICATION</scope>
</reference>
<evidence type="ECO:0000313" key="8">
    <source>
        <dbReference type="EMBL" id="KAF7495090.1"/>
    </source>
</evidence>
<feature type="transmembrane region" description="Helical" evidence="7">
    <location>
        <begin position="384"/>
        <end position="415"/>
    </location>
</feature>